<feature type="binding site" evidence="6">
    <location>
        <position position="82"/>
    </location>
    <ligand>
        <name>S-adenosyl-L-methionine</name>
        <dbReference type="ChEBI" id="CHEBI:59789"/>
    </ligand>
</feature>
<dbReference type="GO" id="GO:0005829">
    <property type="term" value="C:cytosol"/>
    <property type="evidence" value="ECO:0007669"/>
    <property type="project" value="TreeGrafter"/>
</dbReference>
<gene>
    <name evidence="6 7" type="primary">rsmG</name>
    <name evidence="7" type="ORF">C0175_02225</name>
</gene>
<dbReference type="InterPro" id="IPR029063">
    <property type="entry name" value="SAM-dependent_MTases_sf"/>
</dbReference>
<evidence type="ECO:0000256" key="1">
    <source>
        <dbReference type="ARBA" id="ARBA00022490"/>
    </source>
</evidence>
<dbReference type="NCBIfam" id="TIGR00138">
    <property type="entry name" value="rsmG_gidB"/>
    <property type="match status" value="1"/>
</dbReference>
<feature type="binding site" evidence="6">
    <location>
        <position position="77"/>
    </location>
    <ligand>
        <name>S-adenosyl-L-methionine</name>
        <dbReference type="ChEBI" id="CHEBI:59789"/>
    </ligand>
</feature>
<dbReference type="GO" id="GO:0070043">
    <property type="term" value="F:rRNA (guanine-N7-)-methyltransferase activity"/>
    <property type="evidence" value="ECO:0007669"/>
    <property type="project" value="UniProtKB-UniRule"/>
</dbReference>
<comment type="caution">
    <text evidence="7">The sequence shown here is derived from an EMBL/GenBank/DDBJ whole genome shotgun (WGS) entry which is preliminary data.</text>
</comment>
<evidence type="ECO:0000256" key="4">
    <source>
        <dbReference type="ARBA" id="ARBA00022679"/>
    </source>
</evidence>
<organism evidence="7 8">
    <name type="scientific">Caldisericum exile</name>
    <dbReference type="NCBI Taxonomy" id="693075"/>
    <lineage>
        <taxon>Bacteria</taxon>
        <taxon>Pseudomonadati</taxon>
        <taxon>Caldisericota/Cryosericota group</taxon>
        <taxon>Caldisericota</taxon>
        <taxon>Caldisericia</taxon>
        <taxon>Caldisericales</taxon>
        <taxon>Caldisericaceae</taxon>
        <taxon>Caldisericum</taxon>
    </lineage>
</organism>
<comment type="subcellular location">
    <subcellularLocation>
        <location evidence="6">Cytoplasm</location>
    </subcellularLocation>
</comment>
<comment type="similarity">
    <text evidence="6">Belongs to the methyltransferase superfamily. RNA methyltransferase RsmG family.</text>
</comment>
<dbReference type="Proteomes" id="UP000236910">
    <property type="component" value="Unassembled WGS sequence"/>
</dbReference>
<comment type="function">
    <text evidence="6">Specifically methylates the N7 position of a guanine in 16S rRNA.</text>
</comment>
<evidence type="ECO:0000256" key="5">
    <source>
        <dbReference type="ARBA" id="ARBA00022691"/>
    </source>
</evidence>
<evidence type="ECO:0000256" key="2">
    <source>
        <dbReference type="ARBA" id="ARBA00022552"/>
    </source>
</evidence>
<dbReference type="PANTHER" id="PTHR31760">
    <property type="entry name" value="S-ADENOSYL-L-METHIONINE-DEPENDENT METHYLTRANSFERASES SUPERFAMILY PROTEIN"/>
    <property type="match status" value="1"/>
</dbReference>
<evidence type="ECO:0000313" key="7">
    <source>
        <dbReference type="EMBL" id="PMP83196.1"/>
    </source>
</evidence>
<keyword evidence="1 6" id="KW-0963">Cytoplasm</keyword>
<dbReference type="EMBL" id="PNIX01000128">
    <property type="protein sequence ID" value="PMP83196.1"/>
    <property type="molecule type" value="Genomic_DNA"/>
</dbReference>
<sequence length="241" mass="27838">MSEFTDKLREALLSASLPFDESSLAYFEVYKNLLFDWNAHMNLTAVRDEDGIIYKHFVDSLMVLKVVDNFLSLLDVGSGAGFPGVPVKIIKREIALSLIESQKKKATFLEILLERLTFTDAKVYNARAEELARDNLRESFDVVCEREFGKIPINLEVGLPFVKLGGHLLLYKGAKDIEKIDIFKIFIEELGGSIEKIFPYKLNDSIERYIVSIRKEWHTPWRYPRSYSSMLRDLKKWGEFA</sequence>
<dbReference type="Gene3D" id="3.40.50.150">
    <property type="entry name" value="Vaccinia Virus protein VP39"/>
    <property type="match status" value="1"/>
</dbReference>
<dbReference type="SUPFAM" id="SSF53335">
    <property type="entry name" value="S-adenosyl-L-methionine-dependent methyltransferases"/>
    <property type="match status" value="1"/>
</dbReference>
<keyword evidence="3 6" id="KW-0489">Methyltransferase</keyword>
<dbReference type="HAMAP" id="MF_00074">
    <property type="entry name" value="16SrRNA_methyltr_G"/>
    <property type="match status" value="1"/>
</dbReference>
<evidence type="ECO:0000313" key="8">
    <source>
        <dbReference type="Proteomes" id="UP000236910"/>
    </source>
</evidence>
<evidence type="ECO:0000256" key="3">
    <source>
        <dbReference type="ARBA" id="ARBA00022603"/>
    </source>
</evidence>
<keyword evidence="2 6" id="KW-0698">rRNA processing</keyword>
<accession>A0A2J6X7V3</accession>
<dbReference type="EC" id="2.1.1.-" evidence="6"/>
<proteinExistence type="inferred from homology"/>
<name>A0A2J6X7V3_9BACT</name>
<feature type="binding site" evidence="6">
    <location>
        <begin position="128"/>
        <end position="129"/>
    </location>
    <ligand>
        <name>S-adenosyl-L-methionine</name>
        <dbReference type="ChEBI" id="CHEBI:59789"/>
    </ligand>
</feature>
<dbReference type="Pfam" id="PF02527">
    <property type="entry name" value="GidB"/>
    <property type="match status" value="1"/>
</dbReference>
<evidence type="ECO:0000256" key="6">
    <source>
        <dbReference type="HAMAP-Rule" id="MF_00074"/>
    </source>
</evidence>
<dbReference type="AlphaFoldDB" id="A0A2J6X7V3"/>
<dbReference type="PANTHER" id="PTHR31760:SF0">
    <property type="entry name" value="S-ADENOSYL-L-METHIONINE-DEPENDENT METHYLTRANSFERASES SUPERFAMILY PROTEIN"/>
    <property type="match status" value="1"/>
</dbReference>
<keyword evidence="5 6" id="KW-0949">S-adenosyl-L-methionine</keyword>
<keyword evidence="4 6" id="KW-0808">Transferase</keyword>
<protein>
    <recommendedName>
        <fullName evidence="6">Ribosomal RNA small subunit methyltransferase G</fullName>
        <ecNumber evidence="6">2.1.1.-</ecNumber>
    </recommendedName>
    <alternativeName>
        <fullName evidence="6">16S rRNA 7-methylguanosine methyltransferase</fullName>
        <shortName evidence="6">16S rRNA m7G methyltransferase</shortName>
    </alternativeName>
</protein>
<reference evidence="7 8" key="1">
    <citation type="submission" date="2018-01" db="EMBL/GenBank/DDBJ databases">
        <title>Metagenomic assembled genomes from two thermal pools in the Uzon Caldera, Kamchatka, Russia.</title>
        <authorList>
            <person name="Wilkins L."/>
            <person name="Ettinger C."/>
        </authorList>
    </citation>
    <scope>NUCLEOTIDE SEQUENCE [LARGE SCALE GENOMIC DNA]</scope>
    <source>
        <strain evidence="7">ARK-10</strain>
    </source>
</reference>
<dbReference type="InterPro" id="IPR003682">
    <property type="entry name" value="rRNA_ssu_MeTfrase_G"/>
</dbReference>
<feature type="binding site" evidence="6">
    <location>
        <position position="146"/>
    </location>
    <ligand>
        <name>S-adenosyl-L-methionine</name>
        <dbReference type="ChEBI" id="CHEBI:59789"/>
    </ligand>
</feature>
<comment type="caution">
    <text evidence="6">Lacks conserved residue(s) required for the propagation of feature annotation.</text>
</comment>